<dbReference type="GO" id="GO:0030313">
    <property type="term" value="C:cell envelope"/>
    <property type="evidence" value="ECO:0007669"/>
    <property type="project" value="UniProtKB-SubCell"/>
</dbReference>
<evidence type="ECO:0000256" key="4">
    <source>
        <dbReference type="SAM" id="SignalP"/>
    </source>
</evidence>
<feature type="signal peptide" evidence="4">
    <location>
        <begin position="1"/>
        <end position="22"/>
    </location>
</feature>
<dbReference type="GO" id="GO:0017004">
    <property type="term" value="P:cytochrome complex assembly"/>
    <property type="evidence" value="ECO:0007669"/>
    <property type="project" value="UniProtKB-KW"/>
</dbReference>
<dbReference type="Gene3D" id="3.40.30.10">
    <property type="entry name" value="Glutaredoxin"/>
    <property type="match status" value="1"/>
</dbReference>
<evidence type="ECO:0000256" key="1">
    <source>
        <dbReference type="ARBA" id="ARBA00004196"/>
    </source>
</evidence>
<dbReference type="RefSeq" id="WP_090201638.1">
    <property type="nucleotide sequence ID" value="NZ_FOYP01000003.1"/>
</dbReference>
<accession>A0A1I6HW62</accession>
<dbReference type="SUPFAM" id="SSF52833">
    <property type="entry name" value="Thioredoxin-like"/>
    <property type="match status" value="1"/>
</dbReference>
<keyword evidence="4" id="KW-0732">Signal</keyword>
<keyword evidence="3" id="KW-0676">Redox-active center</keyword>
<comment type="subcellular location">
    <subcellularLocation>
        <location evidence="1">Cell envelope</location>
    </subcellularLocation>
</comment>
<dbReference type="CDD" id="cd02966">
    <property type="entry name" value="TlpA_like_family"/>
    <property type="match status" value="1"/>
</dbReference>
<dbReference type="PANTHER" id="PTHR42852:SF18">
    <property type="entry name" value="CHROMOSOME UNDETERMINED SCAFFOLD_47, WHOLE GENOME SHOTGUN SEQUENCE"/>
    <property type="match status" value="1"/>
</dbReference>
<evidence type="ECO:0000313" key="7">
    <source>
        <dbReference type="Proteomes" id="UP000199478"/>
    </source>
</evidence>
<reference evidence="7" key="1">
    <citation type="submission" date="2016-10" db="EMBL/GenBank/DDBJ databases">
        <authorList>
            <person name="Varghese N."/>
            <person name="Submissions S."/>
        </authorList>
    </citation>
    <scope>NUCLEOTIDE SEQUENCE [LARGE SCALE GENOMIC DNA]</scope>
    <source>
        <strain evidence="7">DSM 26879</strain>
    </source>
</reference>
<feature type="domain" description="Thioredoxin" evidence="5">
    <location>
        <begin position="15"/>
        <end position="183"/>
    </location>
</feature>
<gene>
    <name evidence="6" type="ORF">SAMN04488005_3050</name>
</gene>
<evidence type="ECO:0000259" key="5">
    <source>
        <dbReference type="PROSITE" id="PS51352"/>
    </source>
</evidence>
<feature type="chain" id="PRO_5011751289" evidence="4">
    <location>
        <begin position="23"/>
        <end position="186"/>
    </location>
</feature>
<evidence type="ECO:0000256" key="3">
    <source>
        <dbReference type="ARBA" id="ARBA00023284"/>
    </source>
</evidence>
<keyword evidence="6" id="KW-0413">Isomerase</keyword>
<dbReference type="Proteomes" id="UP000199478">
    <property type="component" value="Unassembled WGS sequence"/>
</dbReference>
<evidence type="ECO:0000313" key="6">
    <source>
        <dbReference type="EMBL" id="SFR58691.1"/>
    </source>
</evidence>
<dbReference type="GO" id="GO:0016853">
    <property type="term" value="F:isomerase activity"/>
    <property type="evidence" value="ECO:0007669"/>
    <property type="project" value="UniProtKB-KW"/>
</dbReference>
<name>A0A1I6HW62_9RHOB</name>
<dbReference type="InterPro" id="IPR036249">
    <property type="entry name" value="Thioredoxin-like_sf"/>
</dbReference>
<dbReference type="InterPro" id="IPR013766">
    <property type="entry name" value="Thioredoxin_domain"/>
</dbReference>
<dbReference type="GO" id="GO:0015036">
    <property type="term" value="F:disulfide oxidoreductase activity"/>
    <property type="evidence" value="ECO:0007669"/>
    <property type="project" value="UniProtKB-ARBA"/>
</dbReference>
<dbReference type="AlphaFoldDB" id="A0A1I6HW62"/>
<protein>
    <submittedName>
        <fullName evidence="6">Thiol-disulfide isomerase or thioredoxin</fullName>
    </submittedName>
</protein>
<dbReference type="InterPro" id="IPR050553">
    <property type="entry name" value="Thioredoxin_ResA/DsbE_sf"/>
</dbReference>
<dbReference type="PROSITE" id="PS00194">
    <property type="entry name" value="THIOREDOXIN_1"/>
    <property type="match status" value="1"/>
</dbReference>
<keyword evidence="2" id="KW-0201">Cytochrome c-type biogenesis</keyword>
<dbReference type="EMBL" id="FOYP01000003">
    <property type="protein sequence ID" value="SFR58691.1"/>
    <property type="molecule type" value="Genomic_DNA"/>
</dbReference>
<dbReference type="OrthoDB" id="9799347at2"/>
<dbReference type="Pfam" id="PF08534">
    <property type="entry name" value="Redoxin"/>
    <property type="match status" value="1"/>
</dbReference>
<evidence type="ECO:0000256" key="2">
    <source>
        <dbReference type="ARBA" id="ARBA00022748"/>
    </source>
</evidence>
<organism evidence="6 7">
    <name type="scientific">Yoonia tamlensis</name>
    <dbReference type="NCBI Taxonomy" id="390270"/>
    <lineage>
        <taxon>Bacteria</taxon>
        <taxon>Pseudomonadati</taxon>
        <taxon>Pseudomonadota</taxon>
        <taxon>Alphaproteobacteria</taxon>
        <taxon>Rhodobacterales</taxon>
        <taxon>Paracoccaceae</taxon>
        <taxon>Yoonia</taxon>
    </lineage>
</organism>
<dbReference type="PANTHER" id="PTHR42852">
    <property type="entry name" value="THIOL:DISULFIDE INTERCHANGE PROTEIN DSBE"/>
    <property type="match status" value="1"/>
</dbReference>
<keyword evidence="7" id="KW-1185">Reference proteome</keyword>
<dbReference type="PROSITE" id="PS51352">
    <property type="entry name" value="THIOREDOXIN_2"/>
    <property type="match status" value="1"/>
</dbReference>
<dbReference type="STRING" id="390270.SAMN04488005_3050"/>
<proteinExistence type="predicted"/>
<sequence>MRKLKSALLYTALAVVANTAHADMAAIEALREGNMRKLMFHTAPVASSDAVFQTEAGDDITLAAYEGQFVVLNFWATWCAPCRQEMPQLAALQTQMGGDDMQVVTVATGRNPAPAIDQFFDEIGVDNLPKHVDPRQSLSRSMGVLGLPVTVILDREGNEIARMQGEADWSSESAVAVIQALIDAGS</sequence>
<dbReference type="InterPro" id="IPR013740">
    <property type="entry name" value="Redoxin"/>
</dbReference>
<dbReference type="InterPro" id="IPR017937">
    <property type="entry name" value="Thioredoxin_CS"/>
</dbReference>